<dbReference type="EMBL" id="JBHMBW010000003">
    <property type="protein sequence ID" value="MFB9622650.1"/>
    <property type="molecule type" value="Genomic_DNA"/>
</dbReference>
<dbReference type="InterPro" id="IPR009959">
    <property type="entry name" value="Cyclase_SnoaL-like"/>
</dbReference>
<gene>
    <name evidence="1" type="ORF">ACFFSA_06100</name>
</gene>
<organism evidence="1 2">
    <name type="scientific">Nonomuraea helvata</name>
    <dbReference type="NCBI Taxonomy" id="37484"/>
    <lineage>
        <taxon>Bacteria</taxon>
        <taxon>Bacillati</taxon>
        <taxon>Actinomycetota</taxon>
        <taxon>Actinomycetes</taxon>
        <taxon>Streptosporangiales</taxon>
        <taxon>Streptosporangiaceae</taxon>
        <taxon>Nonomuraea</taxon>
    </lineage>
</organism>
<dbReference type="SUPFAM" id="SSF54427">
    <property type="entry name" value="NTF2-like"/>
    <property type="match status" value="1"/>
</dbReference>
<name>A0ABV5RT96_9ACTN</name>
<keyword evidence="2" id="KW-1185">Reference proteome</keyword>
<evidence type="ECO:0000313" key="2">
    <source>
        <dbReference type="Proteomes" id="UP001589532"/>
    </source>
</evidence>
<dbReference type="Pfam" id="PF07366">
    <property type="entry name" value="SnoaL"/>
    <property type="match status" value="1"/>
</dbReference>
<proteinExistence type="predicted"/>
<dbReference type="Gene3D" id="3.10.450.50">
    <property type="match status" value="1"/>
</dbReference>
<evidence type="ECO:0000313" key="1">
    <source>
        <dbReference type="EMBL" id="MFB9622650.1"/>
    </source>
</evidence>
<dbReference type="Proteomes" id="UP001589532">
    <property type="component" value="Unassembled WGS sequence"/>
</dbReference>
<dbReference type="InterPro" id="IPR032710">
    <property type="entry name" value="NTF2-like_dom_sf"/>
</dbReference>
<protein>
    <submittedName>
        <fullName evidence="1">Ester cyclase</fullName>
    </submittedName>
</protein>
<accession>A0ABV5RT96</accession>
<comment type="caution">
    <text evidence="1">The sequence shown here is derived from an EMBL/GenBank/DDBJ whole genome shotgun (WGS) entry which is preliminary data.</text>
</comment>
<sequence>MAVGPLATSAGPLPPTGRPLDLRIIDILTITDGRISNVWMTADELGALNALDAVTLTQPT</sequence>
<dbReference type="RefSeq" id="WP_344996232.1">
    <property type="nucleotide sequence ID" value="NZ_BAAAXV010000009.1"/>
</dbReference>
<reference evidence="1 2" key="1">
    <citation type="submission" date="2024-09" db="EMBL/GenBank/DDBJ databases">
        <authorList>
            <person name="Sun Q."/>
            <person name="Mori K."/>
        </authorList>
    </citation>
    <scope>NUCLEOTIDE SEQUENCE [LARGE SCALE GENOMIC DNA]</scope>
    <source>
        <strain evidence="1 2">JCM 3143</strain>
    </source>
</reference>